<keyword evidence="4" id="KW-1185">Reference proteome</keyword>
<dbReference type="AlphaFoldDB" id="A0A9N9MV28"/>
<dbReference type="OrthoDB" id="10255576at2759"/>
<dbReference type="PANTHER" id="PTHR32470">
    <property type="entry name" value="ADH DEHYDROGENASE [UBIQUINONE] 1 ALPHA SUBCOMPLEX ASSEMBLY FACTOR 2"/>
    <property type="match status" value="1"/>
</dbReference>
<dbReference type="GO" id="GO:0032981">
    <property type="term" value="P:mitochondrial respiratory chain complex I assembly"/>
    <property type="evidence" value="ECO:0007669"/>
    <property type="project" value="TreeGrafter"/>
</dbReference>
<comment type="similarity">
    <text evidence="1">Belongs to the complex I NDUFA12 subunit family.</text>
</comment>
<dbReference type="Pfam" id="PF05071">
    <property type="entry name" value="NDUFA12"/>
    <property type="match status" value="1"/>
</dbReference>
<proteinExistence type="inferred from homology"/>
<reference evidence="3" key="1">
    <citation type="submission" date="2022-01" db="EMBL/GenBank/DDBJ databases">
        <authorList>
            <person name="King R."/>
        </authorList>
    </citation>
    <scope>NUCLEOTIDE SEQUENCE</scope>
</reference>
<dbReference type="GO" id="GO:0005739">
    <property type="term" value="C:mitochondrion"/>
    <property type="evidence" value="ECO:0007669"/>
    <property type="project" value="TreeGrafter"/>
</dbReference>
<dbReference type="PANTHER" id="PTHR32470:SF2">
    <property type="entry name" value="NADH DEHYDROGENASE [UBIQUINONE] 1 ALPHA SUBCOMPLEX ASSEMBLY FACTOR 2"/>
    <property type="match status" value="1"/>
</dbReference>
<evidence type="ECO:0000256" key="2">
    <source>
        <dbReference type="SAM" id="MobiDB-lite"/>
    </source>
</evidence>
<evidence type="ECO:0008006" key="5">
    <source>
        <dbReference type="Google" id="ProtNLM"/>
    </source>
</evidence>
<dbReference type="InterPro" id="IPR052618">
    <property type="entry name" value="ComplexI_NDUFA12"/>
</dbReference>
<gene>
    <name evidence="3" type="ORF">CEUTPL_LOCUS10153</name>
</gene>
<accession>A0A9N9MV28</accession>
<dbReference type="InterPro" id="IPR007763">
    <property type="entry name" value="NDUFA12"/>
</dbReference>
<evidence type="ECO:0000313" key="4">
    <source>
        <dbReference type="Proteomes" id="UP001152799"/>
    </source>
</evidence>
<evidence type="ECO:0000313" key="3">
    <source>
        <dbReference type="EMBL" id="CAG9769649.1"/>
    </source>
</evidence>
<dbReference type="EMBL" id="OU892281">
    <property type="protein sequence ID" value="CAG9769649.1"/>
    <property type="molecule type" value="Genomic_DNA"/>
</dbReference>
<sequence>MAQPPSRSIIKMILTNFINSLKPRQFRGNYMGVDTFGNKYYEIPVNSSSARTRPSRWFEPPVKDDFASEMSAEWESWLRGRRKQPPTDEEVAKNYALMQLKKKNAIEVDAKGSLPAPVEKGFDSFPKRPEYERVPGDKMKQ</sequence>
<protein>
    <recommendedName>
        <fullName evidence="5">NADH dehydrogenase [ubiquinone] 1 alpha subcomplex assembly factor 2</fullName>
    </recommendedName>
</protein>
<feature type="compositionally biased region" description="Basic and acidic residues" evidence="2">
    <location>
        <begin position="120"/>
        <end position="141"/>
    </location>
</feature>
<evidence type="ECO:0000256" key="1">
    <source>
        <dbReference type="ARBA" id="ARBA00007355"/>
    </source>
</evidence>
<feature type="region of interest" description="Disordered" evidence="2">
    <location>
        <begin position="111"/>
        <end position="141"/>
    </location>
</feature>
<dbReference type="GO" id="GO:0045271">
    <property type="term" value="C:respiratory chain complex I"/>
    <property type="evidence" value="ECO:0007669"/>
    <property type="project" value="InterPro"/>
</dbReference>
<name>A0A9N9MV28_9CUCU</name>
<dbReference type="Proteomes" id="UP001152799">
    <property type="component" value="Chromosome 5"/>
</dbReference>
<organism evidence="3 4">
    <name type="scientific">Ceutorhynchus assimilis</name>
    <name type="common">cabbage seed weevil</name>
    <dbReference type="NCBI Taxonomy" id="467358"/>
    <lineage>
        <taxon>Eukaryota</taxon>
        <taxon>Metazoa</taxon>
        <taxon>Ecdysozoa</taxon>
        <taxon>Arthropoda</taxon>
        <taxon>Hexapoda</taxon>
        <taxon>Insecta</taxon>
        <taxon>Pterygota</taxon>
        <taxon>Neoptera</taxon>
        <taxon>Endopterygota</taxon>
        <taxon>Coleoptera</taxon>
        <taxon>Polyphaga</taxon>
        <taxon>Cucujiformia</taxon>
        <taxon>Curculionidae</taxon>
        <taxon>Ceutorhynchinae</taxon>
        <taxon>Ceutorhynchus</taxon>
    </lineage>
</organism>